<keyword evidence="3 6" id="KW-1133">Transmembrane helix</keyword>
<evidence type="ECO:0000256" key="2">
    <source>
        <dbReference type="ARBA" id="ARBA00022692"/>
    </source>
</evidence>
<feature type="transmembrane region" description="Helical" evidence="6">
    <location>
        <begin position="28"/>
        <end position="49"/>
    </location>
</feature>
<sequence>MAQMAAATFLILASTSAALPWIGLSIDPVVFTPAMALLLCYLNLLFSIGSGQAAFHVAGELLAGSCLGAGIGVGTNYAALSANGGSREDSVTKAAVTLSLSSAIVFVNTVLRFRYAPVHNQFWMFSIVAIALTIAPAYHPVPVSPGAAPPEIPAIWDHFVHWIYYALLASVTMLVTMTFIVPRTAGAAIRGALAAGFEGLASTVELGVEVLTGEVDAATGRLAARSGTVDPERVGMDAGLWISGLDRLYTAAQACSAAINTVWRYEHAATREVEVYRRQKVLRAASFNVLTLILRSMLSSFMMVVYPLQTGGLDCRAERAARQPLRALAGAVGDSLRALARVLRDRARFRDVLPLLAIVEARFLDADAALQRSNKEGGEAGPGEELQSEVGAAQGAQAGGAQPTSLPTQSTAPPPPPASLRNQVMSSHMLASTLHTLCLRLCQLHLGLAEGLGRDDPGAPMELAAYLAREGVRAPHLWPQGAVLPGEALSVEKKAAPSSTAERDKSEDTCVEGRGLSRSSVRRASVATLRDSLLAATALEAEAAVPGKADALALDRVSPASKVEALKGFLAAQQPRLQVAPVRARPLSPGQRLLDALHRRTGIHRNHLRVGVQGVVGYFVIMLMVIVPAANDAFDHRMLWGLIIVITVLEPMTGQVVIKGLQRLLGTALGAGLGVGVMYFTYLCNGLSYSSAHVQKYIVMTISLSLVAGVLGYCAARWTGWLYNFMIAAVITAIVALPNYHEDEPLPKTAVWRLAATAVAVGVDVLAAACLLPVTARDIFRALMAQTLEGTAWLMRAATGSLQSTLDRMSQALFRNAAVLAGAGVADGSDGSVVQKAAPSRLSNASTAPSTPLVGPSDSRATAFELARAGASVYVALPAAGQYKLVGRTYLAIQPRLKRHGLGIAAMKALEQPLRYEFYALSARALLLLRQMVNIAGSFSAALDTHEVSSCPPLIPVAKELELVRRQMDACLGGLAGFVKQEVELQSVVDAVLNLESLTRHLFLWSLAHGVGADPAAGTDGLLAATFLALLFNASYMVRLLTVALAHAFDPEHAQDRGLAALFAGSAHWALDEQAALLCSELMSAPSIAEGLGGKVAPDSGDPTSRAANGQSFDASAIFPGDPGPATWEAELARLARAV</sequence>
<feature type="chain" id="PRO_5042036005" description="Integral membrane bound transporter domain-containing protein" evidence="7">
    <location>
        <begin position="19"/>
        <end position="1139"/>
    </location>
</feature>
<dbReference type="EMBL" id="JASFZW010000002">
    <property type="protein sequence ID" value="KAK2080115.1"/>
    <property type="molecule type" value="Genomic_DNA"/>
</dbReference>
<feature type="compositionally biased region" description="Basic and acidic residues" evidence="5">
    <location>
        <begin position="494"/>
        <end position="508"/>
    </location>
</feature>
<evidence type="ECO:0000313" key="9">
    <source>
        <dbReference type="EMBL" id="KAK2080115.1"/>
    </source>
</evidence>
<evidence type="ECO:0000256" key="1">
    <source>
        <dbReference type="ARBA" id="ARBA00004141"/>
    </source>
</evidence>
<feature type="transmembrane region" description="Helical" evidence="6">
    <location>
        <begin position="639"/>
        <end position="658"/>
    </location>
</feature>
<keyword evidence="4 6" id="KW-0472">Membrane</keyword>
<dbReference type="InterPro" id="IPR049453">
    <property type="entry name" value="Memb_transporter_dom"/>
</dbReference>
<evidence type="ECO:0000256" key="7">
    <source>
        <dbReference type="SAM" id="SignalP"/>
    </source>
</evidence>
<feature type="signal peptide" evidence="7">
    <location>
        <begin position="1"/>
        <end position="18"/>
    </location>
</feature>
<comment type="subcellular location">
    <subcellularLocation>
        <location evidence="1">Membrane</location>
        <topology evidence="1">Multi-pass membrane protein</topology>
    </subcellularLocation>
</comment>
<dbReference type="PANTHER" id="PTHR31086">
    <property type="entry name" value="ALUMINUM-ACTIVATED MALATE TRANSPORTER 10"/>
    <property type="match status" value="1"/>
</dbReference>
<proteinExistence type="predicted"/>
<dbReference type="Pfam" id="PF13515">
    <property type="entry name" value="FUSC_2"/>
    <property type="match status" value="1"/>
</dbReference>
<dbReference type="GO" id="GO:0016020">
    <property type="term" value="C:membrane"/>
    <property type="evidence" value="ECO:0007669"/>
    <property type="project" value="UniProtKB-SubCell"/>
</dbReference>
<name>A0AAD9MLR5_PROWI</name>
<evidence type="ECO:0000259" key="8">
    <source>
        <dbReference type="Pfam" id="PF13515"/>
    </source>
</evidence>
<keyword evidence="2 6" id="KW-0812">Transmembrane</keyword>
<dbReference type="Proteomes" id="UP001255856">
    <property type="component" value="Unassembled WGS sequence"/>
</dbReference>
<feature type="transmembrane region" description="Helical" evidence="6">
    <location>
        <begin position="697"/>
        <end position="715"/>
    </location>
</feature>
<evidence type="ECO:0000256" key="5">
    <source>
        <dbReference type="SAM" id="MobiDB-lite"/>
    </source>
</evidence>
<feature type="compositionally biased region" description="Low complexity" evidence="5">
    <location>
        <begin position="391"/>
        <end position="411"/>
    </location>
</feature>
<evidence type="ECO:0000256" key="6">
    <source>
        <dbReference type="SAM" id="Phobius"/>
    </source>
</evidence>
<dbReference type="AlphaFoldDB" id="A0AAD9MLR5"/>
<keyword evidence="7" id="KW-0732">Signal</keyword>
<feature type="transmembrane region" description="Helical" evidence="6">
    <location>
        <begin position="122"/>
        <end position="139"/>
    </location>
</feature>
<comment type="caution">
    <text evidence="9">The sequence shown here is derived from an EMBL/GenBank/DDBJ whole genome shotgun (WGS) entry which is preliminary data.</text>
</comment>
<organism evidence="9 10">
    <name type="scientific">Prototheca wickerhamii</name>
    <dbReference type="NCBI Taxonomy" id="3111"/>
    <lineage>
        <taxon>Eukaryota</taxon>
        <taxon>Viridiplantae</taxon>
        <taxon>Chlorophyta</taxon>
        <taxon>core chlorophytes</taxon>
        <taxon>Trebouxiophyceae</taxon>
        <taxon>Chlorellales</taxon>
        <taxon>Chlorellaceae</taxon>
        <taxon>Prototheca</taxon>
    </lineage>
</organism>
<feature type="transmembrane region" description="Helical" evidence="6">
    <location>
        <begin position="752"/>
        <end position="774"/>
    </location>
</feature>
<feature type="region of interest" description="Disordered" evidence="5">
    <location>
        <begin position="494"/>
        <end position="514"/>
    </location>
</feature>
<feature type="transmembrane region" description="Helical" evidence="6">
    <location>
        <begin position="608"/>
        <end position="627"/>
    </location>
</feature>
<feature type="transmembrane region" description="Helical" evidence="6">
    <location>
        <begin position="91"/>
        <end position="110"/>
    </location>
</feature>
<gene>
    <name evidence="9" type="ORF">QBZ16_002511</name>
</gene>
<reference evidence="9" key="1">
    <citation type="submission" date="2021-01" db="EMBL/GenBank/DDBJ databases">
        <authorList>
            <person name="Eckstrom K.M.E."/>
        </authorList>
    </citation>
    <scope>NUCLEOTIDE SEQUENCE</scope>
    <source>
        <strain evidence="9">UVCC 0001</strain>
    </source>
</reference>
<feature type="transmembrane region" description="Helical" evidence="6">
    <location>
        <begin position="159"/>
        <end position="181"/>
    </location>
</feature>
<feature type="transmembrane region" description="Helical" evidence="6">
    <location>
        <begin position="61"/>
        <end position="79"/>
    </location>
</feature>
<accession>A0AAD9MLR5</accession>
<feature type="transmembrane region" description="Helical" evidence="6">
    <location>
        <begin position="664"/>
        <end position="685"/>
    </location>
</feature>
<evidence type="ECO:0000313" key="10">
    <source>
        <dbReference type="Proteomes" id="UP001255856"/>
    </source>
</evidence>
<protein>
    <recommendedName>
        <fullName evidence="8">Integral membrane bound transporter domain-containing protein</fullName>
    </recommendedName>
</protein>
<evidence type="ECO:0000256" key="3">
    <source>
        <dbReference type="ARBA" id="ARBA00022989"/>
    </source>
</evidence>
<keyword evidence="10" id="KW-1185">Reference proteome</keyword>
<evidence type="ECO:0000256" key="4">
    <source>
        <dbReference type="ARBA" id="ARBA00023136"/>
    </source>
</evidence>
<feature type="transmembrane region" description="Helical" evidence="6">
    <location>
        <begin position="721"/>
        <end position="740"/>
    </location>
</feature>
<feature type="region of interest" description="Disordered" evidence="5">
    <location>
        <begin position="374"/>
        <end position="422"/>
    </location>
</feature>
<feature type="domain" description="Integral membrane bound transporter" evidence="8">
    <location>
        <begin position="636"/>
        <end position="763"/>
    </location>
</feature>